<dbReference type="Pfam" id="PF02932">
    <property type="entry name" value="Neur_chan_memb"/>
    <property type="match status" value="1"/>
</dbReference>
<dbReference type="Pfam" id="PF02931">
    <property type="entry name" value="Neur_chan_LBD"/>
    <property type="match status" value="1"/>
</dbReference>
<dbReference type="InterPro" id="IPR006201">
    <property type="entry name" value="Neur_channel"/>
</dbReference>
<dbReference type="PROSITE" id="PS00236">
    <property type="entry name" value="NEUROTR_ION_CHANNEL"/>
    <property type="match status" value="1"/>
</dbReference>
<protein>
    <submittedName>
        <fullName evidence="8">Nachr subunit</fullName>
    </submittedName>
</protein>
<feature type="transmembrane region" description="Helical" evidence="5">
    <location>
        <begin position="241"/>
        <end position="262"/>
    </location>
</feature>
<dbReference type="InterPro" id="IPR038050">
    <property type="entry name" value="Neuro_actylchol_rec"/>
</dbReference>
<feature type="transmembrane region" description="Helical" evidence="5">
    <location>
        <begin position="210"/>
        <end position="229"/>
    </location>
</feature>
<accession>A0A4E0S194</accession>
<evidence type="ECO:0000256" key="2">
    <source>
        <dbReference type="ARBA" id="ARBA00022692"/>
    </source>
</evidence>
<feature type="domain" description="Neurotransmitter-gated ion-channel ligand-binding" evidence="6">
    <location>
        <begin position="10"/>
        <end position="180"/>
    </location>
</feature>
<evidence type="ECO:0000259" key="6">
    <source>
        <dbReference type="Pfam" id="PF02931"/>
    </source>
</evidence>
<dbReference type="InterPro" id="IPR036719">
    <property type="entry name" value="Neuro-gated_channel_TM_sf"/>
</dbReference>
<dbReference type="CDD" id="cd18989">
    <property type="entry name" value="LGIC_ECD_cation"/>
    <property type="match status" value="1"/>
</dbReference>
<comment type="subcellular location">
    <subcellularLocation>
        <location evidence="1">Membrane</location>
        <topology evidence="1">Multi-pass membrane protein</topology>
    </subcellularLocation>
</comment>
<reference evidence="8" key="1">
    <citation type="submission" date="2019-03" db="EMBL/GenBank/DDBJ databases">
        <title>Improved annotation for the trematode Fasciola hepatica.</title>
        <authorList>
            <person name="Choi Y.-J."/>
            <person name="Martin J."/>
            <person name="Mitreva M."/>
        </authorList>
    </citation>
    <scope>NUCLEOTIDE SEQUENCE [LARGE SCALE GENOMIC DNA]</scope>
</reference>
<evidence type="ECO:0000256" key="5">
    <source>
        <dbReference type="RuleBase" id="RU000687"/>
    </source>
</evidence>
<evidence type="ECO:0000313" key="9">
    <source>
        <dbReference type="Proteomes" id="UP000230066"/>
    </source>
</evidence>
<evidence type="ECO:0000256" key="4">
    <source>
        <dbReference type="ARBA" id="ARBA00023136"/>
    </source>
</evidence>
<keyword evidence="5" id="KW-0406">Ion transport</keyword>
<feature type="transmembrane region" description="Helical" evidence="5">
    <location>
        <begin position="181"/>
        <end position="204"/>
    </location>
</feature>
<keyword evidence="2 5" id="KW-0812">Transmembrane</keyword>
<evidence type="ECO:0000256" key="3">
    <source>
        <dbReference type="ARBA" id="ARBA00022989"/>
    </source>
</evidence>
<comment type="similarity">
    <text evidence="5">Belongs to the ligand-gated ion channel (TC 1.A.9) family.</text>
</comment>
<dbReference type="Gene3D" id="1.20.58.390">
    <property type="entry name" value="Neurotransmitter-gated ion-channel transmembrane domain"/>
    <property type="match status" value="1"/>
</dbReference>
<dbReference type="SUPFAM" id="SSF63712">
    <property type="entry name" value="Nicotinic receptor ligand binding domain-like"/>
    <property type="match status" value="1"/>
</dbReference>
<feature type="transmembrane region" description="Helical" evidence="5">
    <location>
        <begin position="447"/>
        <end position="467"/>
    </location>
</feature>
<keyword evidence="5" id="KW-0813">Transport</keyword>
<dbReference type="InterPro" id="IPR006029">
    <property type="entry name" value="Neurotrans-gated_channel_TM"/>
</dbReference>
<dbReference type="SUPFAM" id="SSF90112">
    <property type="entry name" value="Neurotransmitter-gated ion-channel transmembrane pore"/>
    <property type="match status" value="1"/>
</dbReference>
<organism evidence="8 9">
    <name type="scientific">Fasciola hepatica</name>
    <name type="common">Liver fluke</name>
    <dbReference type="NCBI Taxonomy" id="6192"/>
    <lineage>
        <taxon>Eukaryota</taxon>
        <taxon>Metazoa</taxon>
        <taxon>Spiralia</taxon>
        <taxon>Lophotrochozoa</taxon>
        <taxon>Platyhelminthes</taxon>
        <taxon>Trematoda</taxon>
        <taxon>Digenea</taxon>
        <taxon>Plagiorchiida</taxon>
        <taxon>Echinostomata</taxon>
        <taxon>Echinostomatoidea</taxon>
        <taxon>Fasciolidae</taxon>
        <taxon>Fasciola</taxon>
    </lineage>
</organism>
<comment type="caution">
    <text evidence="8">The sequence shown here is derived from an EMBL/GenBank/DDBJ whole genome shotgun (WGS) entry which is preliminary data.</text>
</comment>
<dbReference type="InterPro" id="IPR018000">
    <property type="entry name" value="Neurotransmitter_ion_chnl_CS"/>
</dbReference>
<keyword evidence="5" id="KW-0407">Ion channel</keyword>
<dbReference type="Proteomes" id="UP000230066">
    <property type="component" value="Unassembled WGS sequence"/>
</dbReference>
<dbReference type="InterPro" id="IPR036734">
    <property type="entry name" value="Neur_chan_lig-bd_sf"/>
</dbReference>
<dbReference type="GO" id="GO:0004888">
    <property type="term" value="F:transmembrane signaling receptor activity"/>
    <property type="evidence" value="ECO:0007669"/>
    <property type="project" value="InterPro"/>
</dbReference>
<dbReference type="Gene3D" id="2.70.170.10">
    <property type="entry name" value="Neurotransmitter-gated ion-channel ligand-binding domain"/>
    <property type="match status" value="1"/>
</dbReference>
<proteinExistence type="inferred from homology"/>
<evidence type="ECO:0000256" key="1">
    <source>
        <dbReference type="ARBA" id="ARBA00004141"/>
    </source>
</evidence>
<dbReference type="AlphaFoldDB" id="A0A4E0S194"/>
<gene>
    <name evidence="8" type="ORF">D915_003062</name>
</gene>
<dbReference type="GO" id="GO:0005230">
    <property type="term" value="F:extracellular ligand-gated monoatomic ion channel activity"/>
    <property type="evidence" value="ECO:0007669"/>
    <property type="project" value="InterPro"/>
</dbReference>
<dbReference type="EMBL" id="JXXN02000809">
    <property type="protein sequence ID" value="THD26242.1"/>
    <property type="molecule type" value="Genomic_DNA"/>
</dbReference>
<dbReference type="GO" id="GO:0016020">
    <property type="term" value="C:membrane"/>
    <property type="evidence" value="ECO:0007669"/>
    <property type="project" value="UniProtKB-SubCell"/>
</dbReference>
<feature type="domain" description="Neurotransmitter-gated ion-channel transmembrane" evidence="7">
    <location>
        <begin position="188"/>
        <end position="302"/>
    </location>
</feature>
<sequence length="472" mass="53826">MVANEFRTQAEETMKISGWFTMQWYDYRLRWNSTDFDGVTQIDFVSDELWRPDVGLMNGKHSHYFDFSADQHSRINIDYEGRITWLLGAVLDVACPLDFADFPFDTQVCHLIITPWQSSMRQLKLLPMQHGPAVDNYFLPNSNVSEWEIQSIKFELELYRSQFGVNYQYINISIQLRRQPLYFIILVLVPFMMLSILACLIFTLDDTGDRLSVALSLILSMTMYVVIVSSNAPRSMRTVPLLGIFLLDQLGLLCIATVIAVLSNKLHQYKDPNISPMDLFLLNKTPTTYDMTMENYNSHDTTSPEESDEFLQAPSEDASLNGETADPYTQNSGKFRPTQDALGFPRPSVDDISLVFLTQGIRLANIQQESPIFLPRHSALSINLPDGRQRISDVNAMPTRIVQANFAAPLKSKNDNLFRKLYKLGRKLFQPGSVGFRRNVSAGIDNMGILVYLFATLMNAVFCLIIMPGRER</sequence>
<dbReference type="InterPro" id="IPR006202">
    <property type="entry name" value="Neur_chan_lig-bd"/>
</dbReference>
<evidence type="ECO:0000313" key="8">
    <source>
        <dbReference type="EMBL" id="THD26242.1"/>
    </source>
</evidence>
<keyword evidence="3 5" id="KW-1133">Transmembrane helix</keyword>
<dbReference type="PRINTS" id="PR00252">
    <property type="entry name" value="NRIONCHANNEL"/>
</dbReference>
<keyword evidence="4 5" id="KW-0472">Membrane</keyword>
<dbReference type="CDD" id="cd19051">
    <property type="entry name" value="LGIC_TM_cation"/>
    <property type="match status" value="1"/>
</dbReference>
<dbReference type="PANTHER" id="PTHR18945">
    <property type="entry name" value="NEUROTRANSMITTER GATED ION CHANNEL"/>
    <property type="match status" value="1"/>
</dbReference>
<keyword evidence="9" id="KW-1185">Reference proteome</keyword>
<evidence type="ECO:0000259" key="7">
    <source>
        <dbReference type="Pfam" id="PF02932"/>
    </source>
</evidence>
<name>A0A4E0S194_FASHE</name>